<sequence length="216" mass="23830">MVHFYGAHVTEGKAVSVSVPEGYVLNVVHASLASGSAAVLSVETTGLDQSLVKVVVGTLRAKTCDQIKLDLVLGAQKAKFSVTGDGVVHLSGYHQPGPPELVEDEASEINRLSVADLTDLIQKAAARIPKEHADELEGEEEEDEKNQESTTQKKRPHETTWDQDEDSDDDDDDESEDVAPKVPRKPNQKPQANNFNDPLKRKRKKKKNKKLFQQQQ</sequence>
<gene>
    <name evidence="3" type="ORF">Ae201684_018596</name>
</gene>
<dbReference type="Gene3D" id="2.60.120.340">
    <property type="entry name" value="Nucleoplasmin core domain"/>
    <property type="match status" value="1"/>
</dbReference>
<evidence type="ECO:0000313" key="3">
    <source>
        <dbReference type="EMBL" id="KAF0722214.1"/>
    </source>
</evidence>
<feature type="compositionally biased region" description="Acidic residues" evidence="1">
    <location>
        <begin position="136"/>
        <end position="145"/>
    </location>
</feature>
<dbReference type="Proteomes" id="UP000481153">
    <property type="component" value="Unassembled WGS sequence"/>
</dbReference>
<protein>
    <recommendedName>
        <fullName evidence="2">Nucleoplasmin-like domain-containing protein</fullName>
    </recommendedName>
</protein>
<dbReference type="InterPro" id="IPR041232">
    <property type="entry name" value="NPL"/>
</dbReference>
<feature type="compositionally biased region" description="Basic residues" evidence="1">
    <location>
        <begin position="200"/>
        <end position="210"/>
    </location>
</feature>
<dbReference type="VEuPathDB" id="FungiDB:AeMF1_016306"/>
<dbReference type="Pfam" id="PF17800">
    <property type="entry name" value="NPL"/>
    <property type="match status" value="1"/>
</dbReference>
<feature type="region of interest" description="Disordered" evidence="1">
    <location>
        <begin position="132"/>
        <end position="216"/>
    </location>
</feature>
<accession>A0A6G0W5E0</accession>
<dbReference type="AlphaFoldDB" id="A0A6G0W5E0"/>
<keyword evidence="4" id="KW-1185">Reference proteome</keyword>
<dbReference type="EMBL" id="VJMJ01000343">
    <property type="protein sequence ID" value="KAF0722214.1"/>
    <property type="molecule type" value="Genomic_DNA"/>
</dbReference>
<name>A0A6G0W5E0_9STRA</name>
<reference evidence="3 4" key="1">
    <citation type="submission" date="2019-07" db="EMBL/GenBank/DDBJ databases">
        <title>Genomics analysis of Aphanomyces spp. identifies a new class of oomycete effector associated with host adaptation.</title>
        <authorList>
            <person name="Gaulin E."/>
        </authorList>
    </citation>
    <scope>NUCLEOTIDE SEQUENCE [LARGE SCALE GENOMIC DNA]</scope>
    <source>
        <strain evidence="3 4">ATCC 201684</strain>
    </source>
</reference>
<evidence type="ECO:0000313" key="4">
    <source>
        <dbReference type="Proteomes" id="UP000481153"/>
    </source>
</evidence>
<evidence type="ECO:0000256" key="1">
    <source>
        <dbReference type="SAM" id="MobiDB-lite"/>
    </source>
</evidence>
<proteinExistence type="predicted"/>
<feature type="domain" description="Nucleoplasmin-like" evidence="2">
    <location>
        <begin position="4"/>
        <end position="94"/>
    </location>
</feature>
<organism evidence="3 4">
    <name type="scientific">Aphanomyces euteiches</name>
    <dbReference type="NCBI Taxonomy" id="100861"/>
    <lineage>
        <taxon>Eukaryota</taxon>
        <taxon>Sar</taxon>
        <taxon>Stramenopiles</taxon>
        <taxon>Oomycota</taxon>
        <taxon>Saprolegniomycetes</taxon>
        <taxon>Saprolegniales</taxon>
        <taxon>Verrucalvaceae</taxon>
        <taxon>Aphanomyces</taxon>
    </lineage>
</organism>
<comment type="caution">
    <text evidence="3">The sequence shown here is derived from an EMBL/GenBank/DDBJ whole genome shotgun (WGS) entry which is preliminary data.</text>
</comment>
<feature type="compositionally biased region" description="Acidic residues" evidence="1">
    <location>
        <begin position="161"/>
        <end position="177"/>
    </location>
</feature>
<evidence type="ECO:0000259" key="2">
    <source>
        <dbReference type="Pfam" id="PF17800"/>
    </source>
</evidence>